<feature type="domain" description="Cyclin N-terminal" evidence="1">
    <location>
        <begin position="7"/>
        <end position="136"/>
    </location>
</feature>
<name>A0ABR2K120_9EUKA</name>
<keyword evidence="3" id="KW-1185">Reference proteome</keyword>
<accession>A0ABR2K120</accession>
<evidence type="ECO:0000313" key="2">
    <source>
        <dbReference type="EMBL" id="KAK8884671.1"/>
    </source>
</evidence>
<proteinExistence type="predicted"/>
<gene>
    <name evidence="2" type="ORF">M9Y10_043789</name>
</gene>
<evidence type="ECO:0000313" key="3">
    <source>
        <dbReference type="Proteomes" id="UP001470230"/>
    </source>
</evidence>
<dbReference type="Gene3D" id="1.10.472.10">
    <property type="entry name" value="Cyclin-like"/>
    <property type="match status" value="1"/>
</dbReference>
<comment type="caution">
    <text evidence="2">The sequence shown here is derived from an EMBL/GenBank/DDBJ whole genome shotgun (WGS) entry which is preliminary data.</text>
</comment>
<protein>
    <recommendedName>
        <fullName evidence="1">Cyclin N-terminal domain-containing protein</fullName>
    </recommendedName>
</protein>
<reference evidence="2 3" key="1">
    <citation type="submission" date="2024-04" db="EMBL/GenBank/DDBJ databases">
        <title>Tritrichomonas musculus Genome.</title>
        <authorList>
            <person name="Alves-Ferreira E."/>
            <person name="Grigg M."/>
            <person name="Lorenzi H."/>
            <person name="Galac M."/>
        </authorList>
    </citation>
    <scope>NUCLEOTIDE SEQUENCE [LARGE SCALE GENOMIC DNA]</scope>
    <source>
        <strain evidence="2 3">EAF2021</strain>
    </source>
</reference>
<dbReference type="EMBL" id="JAPFFF010000008">
    <property type="protein sequence ID" value="KAK8884671.1"/>
    <property type="molecule type" value="Genomic_DNA"/>
</dbReference>
<dbReference type="SUPFAM" id="SSF47954">
    <property type="entry name" value="Cyclin-like"/>
    <property type="match status" value="1"/>
</dbReference>
<dbReference type="InterPro" id="IPR036915">
    <property type="entry name" value="Cyclin-like_sf"/>
</dbReference>
<dbReference type="Pfam" id="PF00134">
    <property type="entry name" value="Cyclin_N"/>
    <property type="match status" value="1"/>
</dbReference>
<dbReference type="CDD" id="cd00043">
    <property type="entry name" value="CYCLIN_SF"/>
    <property type="match status" value="1"/>
</dbReference>
<sequence length="247" mass="28751">MNYQSIWDDQHRKEAWDLMIDVSNNLKIPLSPTLSTAINYIHYYFEISGKLDLPLFQIAILAIFVASKTQETVFKADDLIDAFVTVGLQRDANQLKILGTNIEFLDSIKNQDTENYSEYRKMFLDSELDFMTAMKWKFPNHDPFHILKKWFNDLKNAVGNEDYDSISNQLNSSSTNALCFLIVFPDSLYTKDEDLVAAAFEYAWQQMSIQTHWSTIINYNTSNETFSLLLNRLKEFNEQSVSTKNEQ</sequence>
<dbReference type="InterPro" id="IPR006671">
    <property type="entry name" value="Cyclin_N"/>
</dbReference>
<dbReference type="Proteomes" id="UP001470230">
    <property type="component" value="Unassembled WGS sequence"/>
</dbReference>
<evidence type="ECO:0000259" key="1">
    <source>
        <dbReference type="Pfam" id="PF00134"/>
    </source>
</evidence>
<organism evidence="2 3">
    <name type="scientific">Tritrichomonas musculus</name>
    <dbReference type="NCBI Taxonomy" id="1915356"/>
    <lineage>
        <taxon>Eukaryota</taxon>
        <taxon>Metamonada</taxon>
        <taxon>Parabasalia</taxon>
        <taxon>Tritrichomonadida</taxon>
        <taxon>Tritrichomonadidae</taxon>
        <taxon>Tritrichomonas</taxon>
    </lineage>
</organism>